<protein>
    <submittedName>
        <fullName evidence="2">Uncharacterized protein</fullName>
    </submittedName>
</protein>
<proteinExistence type="predicted"/>
<reference evidence="2" key="1">
    <citation type="submission" date="2017-05" db="UniProtKB">
        <authorList>
            <consortium name="EnsemblMetazoa"/>
        </authorList>
    </citation>
    <scope>IDENTIFICATION</scope>
</reference>
<dbReference type="EnsemblMetazoa" id="Aqu2.1.20414_001">
    <property type="protein sequence ID" value="Aqu2.1.20414_001"/>
    <property type="gene ID" value="Aqu2.1.20414"/>
</dbReference>
<feature type="coiled-coil region" evidence="1">
    <location>
        <begin position="18"/>
        <end position="52"/>
    </location>
</feature>
<dbReference type="AlphaFoldDB" id="A0A1X7TYL5"/>
<sequence>MEEKERRKLEEIRVKEKRKKERDDRQKTAKKIKELKRNANFTQSEHKQFSKRFENQYDIPDKRYELWVQLYRSDVDVVPQSETGSNSDVQNFDHSMKLRSGRSTIIL</sequence>
<keyword evidence="1" id="KW-0175">Coiled coil</keyword>
<accession>A0A1X7TYL5</accession>
<organism evidence="2">
    <name type="scientific">Amphimedon queenslandica</name>
    <name type="common">Sponge</name>
    <dbReference type="NCBI Taxonomy" id="400682"/>
    <lineage>
        <taxon>Eukaryota</taxon>
        <taxon>Metazoa</taxon>
        <taxon>Porifera</taxon>
        <taxon>Demospongiae</taxon>
        <taxon>Heteroscleromorpha</taxon>
        <taxon>Haplosclerida</taxon>
        <taxon>Niphatidae</taxon>
        <taxon>Amphimedon</taxon>
    </lineage>
</organism>
<evidence type="ECO:0000256" key="1">
    <source>
        <dbReference type="SAM" id="Coils"/>
    </source>
</evidence>
<dbReference type="InParanoid" id="A0A1X7TYL5"/>
<name>A0A1X7TYL5_AMPQE</name>
<evidence type="ECO:0000313" key="2">
    <source>
        <dbReference type="EnsemblMetazoa" id="Aqu2.1.20414_001"/>
    </source>
</evidence>